<evidence type="ECO:0000256" key="8">
    <source>
        <dbReference type="ARBA" id="ARBA00023098"/>
    </source>
</evidence>
<comment type="function">
    <text evidence="1">Condensation of UDP-2,3-diacylglucosamine and 2,3-diacylglucosamine-1-phosphate to form lipid A disaccharide, a precursor of lipid A, a phosphorylated glycolipid that anchors the lipopolysaccharide to the outer membrane of the cell.</text>
</comment>
<keyword evidence="6" id="KW-0328">Glycosyltransferase</keyword>
<keyword evidence="7" id="KW-0808">Transferase</keyword>
<dbReference type="KEGG" id="dpn:BCB69_01435"/>
<reference evidence="12" key="1">
    <citation type="submission" date="2016-08" db="EMBL/GenBank/DDBJ databases">
        <authorList>
            <person name="Holder M.E."/>
            <person name="Ajami N.J."/>
            <person name="Petrosino J.F."/>
        </authorList>
    </citation>
    <scope>NUCLEOTIDE SEQUENCE [LARGE SCALE GENOMIC DNA]</scope>
    <source>
        <strain evidence="12">F0677</strain>
    </source>
</reference>
<evidence type="ECO:0000256" key="7">
    <source>
        <dbReference type="ARBA" id="ARBA00022679"/>
    </source>
</evidence>
<dbReference type="Pfam" id="PF02684">
    <property type="entry name" value="LpxB"/>
    <property type="match status" value="1"/>
</dbReference>
<evidence type="ECO:0000256" key="9">
    <source>
        <dbReference type="ARBA" id="ARBA00048975"/>
    </source>
</evidence>
<dbReference type="GO" id="GO:0005543">
    <property type="term" value="F:phospholipid binding"/>
    <property type="evidence" value="ECO:0007669"/>
    <property type="project" value="TreeGrafter"/>
</dbReference>
<evidence type="ECO:0000256" key="5">
    <source>
        <dbReference type="ARBA" id="ARBA00022556"/>
    </source>
</evidence>
<evidence type="ECO:0000256" key="2">
    <source>
        <dbReference type="ARBA" id="ARBA00012687"/>
    </source>
</evidence>
<dbReference type="Gene3D" id="3.40.50.2000">
    <property type="entry name" value="Glycogen Phosphorylase B"/>
    <property type="match status" value="1"/>
</dbReference>
<dbReference type="AlphaFoldDB" id="A0A1B3WCS4"/>
<dbReference type="GO" id="GO:0016020">
    <property type="term" value="C:membrane"/>
    <property type="evidence" value="ECO:0007669"/>
    <property type="project" value="GOC"/>
</dbReference>
<keyword evidence="4" id="KW-0444">Lipid biosynthesis</keyword>
<dbReference type="STRING" id="39950.BCB69_01435"/>
<dbReference type="EC" id="2.4.1.182" evidence="2 10"/>
<dbReference type="GO" id="GO:0009245">
    <property type="term" value="P:lipid A biosynthetic process"/>
    <property type="evidence" value="ECO:0007669"/>
    <property type="project" value="UniProtKB-UniRule"/>
</dbReference>
<dbReference type="PANTHER" id="PTHR30372:SF4">
    <property type="entry name" value="LIPID-A-DISACCHARIDE SYNTHASE, MITOCHONDRIAL-RELATED"/>
    <property type="match status" value="1"/>
</dbReference>
<keyword evidence="5" id="KW-0441">Lipid A biosynthesis</keyword>
<dbReference type="GO" id="GO:0008915">
    <property type="term" value="F:lipid-A-disaccharide synthase activity"/>
    <property type="evidence" value="ECO:0007669"/>
    <property type="project" value="UniProtKB-UniRule"/>
</dbReference>
<dbReference type="SUPFAM" id="SSF53756">
    <property type="entry name" value="UDP-Glycosyltransferase/glycogen phosphorylase"/>
    <property type="match status" value="1"/>
</dbReference>
<evidence type="ECO:0000256" key="10">
    <source>
        <dbReference type="NCBIfam" id="TIGR00215"/>
    </source>
</evidence>
<dbReference type="NCBIfam" id="TIGR00215">
    <property type="entry name" value="lpxB"/>
    <property type="match status" value="1"/>
</dbReference>
<dbReference type="EMBL" id="CP017037">
    <property type="protein sequence ID" value="AOH38760.1"/>
    <property type="molecule type" value="Genomic_DNA"/>
</dbReference>
<evidence type="ECO:0000313" key="12">
    <source>
        <dbReference type="Proteomes" id="UP000094757"/>
    </source>
</evidence>
<name>A0A1B3WCS4_9FIRM</name>
<dbReference type="RefSeq" id="WP_069176794.1">
    <property type="nucleotide sequence ID" value="NZ_CP017037.1"/>
</dbReference>
<dbReference type="InterPro" id="IPR003835">
    <property type="entry name" value="Glyco_trans_19"/>
</dbReference>
<keyword evidence="8" id="KW-0443">Lipid metabolism</keyword>
<sequence>MKIMFSAGEASGDMHAAAVAEMIKQKHPHIEMLGMGGNAMRRAGVRIVYDIEHLGIIGVVEIIKHLPFFFKLRKHLRDIIEKEKPDVFVCVDYPGFNMKLAHMVKQMGIPVVYYIAPTIWAWNKGRAKNIVRDVNTVASIFPFEAKAYEAAGAKVTFVGHPLIDTVHTSMSYEEACIYFNVNKEAKRILLMPGSRKNEVMNLLPVMLQACNLLIKNVNCQIFIPRAETISKSMLEEIIQKNGNLPVTITERNQYDLMSICTACVASSGTATLETALMELPTVLVYKLSPITWFLAKHLVHIKYAGLPNIILNKEVTPELLQSAVTPKNIKEIIEPWITDSSIRNQNVIELRRVREKLGNSGAVQRVVELILNVAEKRNV</sequence>
<comment type="catalytic activity">
    <reaction evidence="9">
        <text>a lipid X + a UDP-2-N,3-O-bis[(3R)-3-hydroxyacyl]-alpha-D-glucosamine = a lipid A disaccharide + UDP + H(+)</text>
        <dbReference type="Rhea" id="RHEA:67828"/>
        <dbReference type="ChEBI" id="CHEBI:15378"/>
        <dbReference type="ChEBI" id="CHEBI:58223"/>
        <dbReference type="ChEBI" id="CHEBI:137748"/>
        <dbReference type="ChEBI" id="CHEBI:176338"/>
        <dbReference type="ChEBI" id="CHEBI:176343"/>
        <dbReference type="EC" id="2.4.1.182"/>
    </reaction>
</comment>
<evidence type="ECO:0000256" key="4">
    <source>
        <dbReference type="ARBA" id="ARBA00022516"/>
    </source>
</evidence>
<dbReference type="Proteomes" id="UP000094757">
    <property type="component" value="Chromosome"/>
</dbReference>
<protein>
    <recommendedName>
        <fullName evidence="3 10">Lipid-A-disaccharide synthase</fullName>
        <ecNumber evidence="2 10">2.4.1.182</ecNumber>
    </recommendedName>
</protein>
<evidence type="ECO:0000256" key="3">
    <source>
        <dbReference type="ARBA" id="ARBA00020902"/>
    </source>
</evidence>
<evidence type="ECO:0000256" key="6">
    <source>
        <dbReference type="ARBA" id="ARBA00022676"/>
    </source>
</evidence>
<accession>A0A1B3WCS4</accession>
<proteinExistence type="predicted"/>
<evidence type="ECO:0000313" key="11">
    <source>
        <dbReference type="EMBL" id="AOH38760.1"/>
    </source>
</evidence>
<gene>
    <name evidence="11" type="ORF">BCB69_01435</name>
</gene>
<evidence type="ECO:0000256" key="1">
    <source>
        <dbReference type="ARBA" id="ARBA00002056"/>
    </source>
</evidence>
<dbReference type="PANTHER" id="PTHR30372">
    <property type="entry name" value="LIPID-A-DISACCHARIDE SYNTHASE"/>
    <property type="match status" value="1"/>
</dbReference>
<organism evidence="11 12">
    <name type="scientific">Dialister pneumosintes</name>
    <dbReference type="NCBI Taxonomy" id="39950"/>
    <lineage>
        <taxon>Bacteria</taxon>
        <taxon>Bacillati</taxon>
        <taxon>Bacillota</taxon>
        <taxon>Negativicutes</taxon>
        <taxon>Veillonellales</taxon>
        <taxon>Veillonellaceae</taxon>
        <taxon>Dialister</taxon>
    </lineage>
</organism>